<protein>
    <submittedName>
        <fullName evidence="1">Uncharacterized protein</fullName>
    </submittedName>
</protein>
<reference evidence="1 2" key="1">
    <citation type="journal article" date="2022" name="Genome Biol. Evol.">
        <title>The Spruce Budworm Genome: Reconstructing the Evolutionary History of Antifreeze Proteins.</title>
        <authorList>
            <person name="Beliveau C."/>
            <person name="Gagne P."/>
            <person name="Picq S."/>
            <person name="Vernygora O."/>
            <person name="Keeling C.I."/>
            <person name="Pinkney K."/>
            <person name="Doucet D."/>
            <person name="Wen F."/>
            <person name="Johnston J.S."/>
            <person name="Maaroufi H."/>
            <person name="Boyle B."/>
            <person name="Laroche J."/>
            <person name="Dewar K."/>
            <person name="Juretic N."/>
            <person name="Blackburn G."/>
            <person name="Nisole A."/>
            <person name="Brunet B."/>
            <person name="Brandao M."/>
            <person name="Lumley L."/>
            <person name="Duan J."/>
            <person name="Quan G."/>
            <person name="Lucarotti C.J."/>
            <person name="Roe A.D."/>
            <person name="Sperling F.A.H."/>
            <person name="Levesque R.C."/>
            <person name="Cusson M."/>
        </authorList>
    </citation>
    <scope>NUCLEOTIDE SEQUENCE [LARGE SCALE GENOMIC DNA]</scope>
    <source>
        <strain evidence="1">Glfc:IPQL:Cfum</strain>
    </source>
</reference>
<dbReference type="EMBL" id="CM046111">
    <property type="protein sequence ID" value="KAI8424715.1"/>
    <property type="molecule type" value="Genomic_DNA"/>
</dbReference>
<gene>
    <name evidence="1" type="ORF">MSG28_006669</name>
</gene>
<organism evidence="1 2">
    <name type="scientific">Choristoneura fumiferana</name>
    <name type="common">Spruce budworm moth</name>
    <name type="synonym">Archips fumiferana</name>
    <dbReference type="NCBI Taxonomy" id="7141"/>
    <lineage>
        <taxon>Eukaryota</taxon>
        <taxon>Metazoa</taxon>
        <taxon>Ecdysozoa</taxon>
        <taxon>Arthropoda</taxon>
        <taxon>Hexapoda</taxon>
        <taxon>Insecta</taxon>
        <taxon>Pterygota</taxon>
        <taxon>Neoptera</taxon>
        <taxon>Endopterygota</taxon>
        <taxon>Lepidoptera</taxon>
        <taxon>Glossata</taxon>
        <taxon>Ditrysia</taxon>
        <taxon>Tortricoidea</taxon>
        <taxon>Tortricidae</taxon>
        <taxon>Tortricinae</taxon>
        <taxon>Choristoneura</taxon>
    </lineage>
</organism>
<dbReference type="Proteomes" id="UP001064048">
    <property type="component" value="Chromosome 11"/>
</dbReference>
<accession>A0ACC0JKQ3</accession>
<evidence type="ECO:0000313" key="1">
    <source>
        <dbReference type="EMBL" id="KAI8424715.1"/>
    </source>
</evidence>
<evidence type="ECO:0000313" key="2">
    <source>
        <dbReference type="Proteomes" id="UP001064048"/>
    </source>
</evidence>
<comment type="caution">
    <text evidence="1">The sequence shown here is derived from an EMBL/GenBank/DDBJ whole genome shotgun (WGS) entry which is preliminary data.</text>
</comment>
<sequence length="107" mass="11481">MVPRSNTTSFGQKAAAAPAMVLISSRAQHAHHKRAEVMRLQLEHPQPASESLASGRGIQVVSPSPDHSFHLDLEALSALLLREDLKDRAVVVVSVAGAFRKGQELPA</sequence>
<name>A0ACC0JKQ3_CHOFU</name>
<keyword evidence="2" id="KW-1185">Reference proteome</keyword>
<proteinExistence type="predicted"/>